<evidence type="ECO:0000313" key="2">
    <source>
        <dbReference type="Proteomes" id="UP000766486"/>
    </source>
</evidence>
<protein>
    <submittedName>
        <fullName evidence="1">Uncharacterized protein</fullName>
    </submittedName>
</protein>
<dbReference type="EMBL" id="CABFNS010000851">
    <property type="protein sequence ID" value="VUC32366.1"/>
    <property type="molecule type" value="Genomic_DNA"/>
</dbReference>
<comment type="caution">
    <text evidence="1">The sequence shown here is derived from an EMBL/GenBank/DDBJ whole genome shotgun (WGS) entry which is preliminary data.</text>
</comment>
<name>A0ABY6UR62_BIOOC</name>
<accession>A0ABY6UR62</accession>
<sequence length="61" mass="6881">MARPYTNSNKHQTLSMKFCYFDPGHHLIKRDGEDAFTDTAKRVSASELSGSFLMVIAVVIF</sequence>
<evidence type="ECO:0000313" key="1">
    <source>
        <dbReference type="EMBL" id="VUC32366.1"/>
    </source>
</evidence>
<keyword evidence="2" id="KW-1185">Reference proteome</keyword>
<proteinExistence type="predicted"/>
<reference evidence="1 2" key="1">
    <citation type="submission" date="2019-06" db="EMBL/GenBank/DDBJ databases">
        <authorList>
            <person name="Broberg M."/>
        </authorList>
    </citation>
    <scope>NUCLEOTIDE SEQUENCE [LARGE SCALE GENOMIC DNA]</scope>
</reference>
<gene>
    <name evidence="1" type="ORF">CLO192961_LOCUS328609</name>
</gene>
<organism evidence="1 2">
    <name type="scientific">Bionectria ochroleuca</name>
    <name type="common">Gliocladium roseum</name>
    <dbReference type="NCBI Taxonomy" id="29856"/>
    <lineage>
        <taxon>Eukaryota</taxon>
        <taxon>Fungi</taxon>
        <taxon>Dikarya</taxon>
        <taxon>Ascomycota</taxon>
        <taxon>Pezizomycotina</taxon>
        <taxon>Sordariomycetes</taxon>
        <taxon>Hypocreomycetidae</taxon>
        <taxon>Hypocreales</taxon>
        <taxon>Bionectriaceae</taxon>
        <taxon>Clonostachys</taxon>
    </lineage>
</organism>
<dbReference type="Proteomes" id="UP000766486">
    <property type="component" value="Unassembled WGS sequence"/>
</dbReference>